<sequence>MLASIATPLCLLALLTPRVRSSQTLLHTARAATSPISVNLNGVTYVNKGLVGFGLIPSDFRESTGDTLGGIGSGIDLKVGTWKRTSADTYTGTFIVTPDRGYNVETTVDYQSRQHEIDFAFTPYYGSAKLSFSAAQKTLALTYKKTVLGFERNNTKTSGLDATGVRAAQNGFPQTVSADPQLPIASELYPHLSLDVEGIIANNDGSDEYGPYIYRFTSDGKLIQTIQPPNAFLPRDASGALYFTSETNPATGRAGNKGFEGLTLDRVNNVIYAILQTATIQDGGGDKTTARYTRLVAYDVSNPSVRPPLVGEWVVPLPLSSKGKAQSCSEIQFVSPGVFLALSRDGDGRGGDDNNTKYKQADLFSITGATDIHGTKYDDPANPVAPDGKLVSSITPATYVPFVDYVESTGLARFGLHNGKSFRSFRQALELIMWV</sequence>
<name>A0A9P7G9R0_9AGAR</name>
<organism evidence="3 4">
    <name type="scientific">Asterophora parasitica</name>
    <dbReference type="NCBI Taxonomy" id="117018"/>
    <lineage>
        <taxon>Eukaryota</taxon>
        <taxon>Fungi</taxon>
        <taxon>Dikarya</taxon>
        <taxon>Basidiomycota</taxon>
        <taxon>Agaricomycotina</taxon>
        <taxon>Agaricomycetes</taxon>
        <taxon>Agaricomycetidae</taxon>
        <taxon>Agaricales</taxon>
        <taxon>Tricholomatineae</taxon>
        <taxon>Lyophyllaceae</taxon>
        <taxon>Asterophora</taxon>
    </lineage>
</organism>
<evidence type="ECO:0000259" key="2">
    <source>
        <dbReference type="Pfam" id="PF13449"/>
    </source>
</evidence>
<dbReference type="OrthoDB" id="425936at2759"/>
<keyword evidence="4" id="KW-1185">Reference proteome</keyword>
<dbReference type="AlphaFoldDB" id="A0A9P7G9R0"/>
<dbReference type="Proteomes" id="UP000775547">
    <property type="component" value="Unassembled WGS sequence"/>
</dbReference>
<evidence type="ECO:0000256" key="1">
    <source>
        <dbReference type="SAM" id="SignalP"/>
    </source>
</evidence>
<keyword evidence="1" id="KW-0732">Signal</keyword>
<accession>A0A9P7G9R0</accession>
<reference evidence="3" key="2">
    <citation type="submission" date="2021-10" db="EMBL/GenBank/DDBJ databases">
        <title>Phylogenomics reveals ancestral predisposition of the termite-cultivated fungus Termitomyces towards a domesticated lifestyle.</title>
        <authorList>
            <person name="Auxier B."/>
            <person name="Grum-Grzhimaylo A."/>
            <person name="Cardenas M.E."/>
            <person name="Lodge J.D."/>
            <person name="Laessoe T."/>
            <person name="Pedersen O."/>
            <person name="Smith M.E."/>
            <person name="Kuyper T.W."/>
            <person name="Franco-Molano E.A."/>
            <person name="Baroni T.J."/>
            <person name="Aanen D.K."/>
        </authorList>
    </citation>
    <scope>NUCLEOTIDE SEQUENCE</scope>
    <source>
        <strain evidence="3">AP01</strain>
        <tissue evidence="3">Mycelium</tissue>
    </source>
</reference>
<dbReference type="PANTHER" id="PTHR37957">
    <property type="entry name" value="BLR7070 PROTEIN"/>
    <property type="match status" value="1"/>
</dbReference>
<feature type="domain" description="Phytase-like" evidence="2">
    <location>
        <begin position="91"/>
        <end position="398"/>
    </location>
</feature>
<evidence type="ECO:0000313" key="4">
    <source>
        <dbReference type="Proteomes" id="UP000775547"/>
    </source>
</evidence>
<feature type="chain" id="PRO_5040306533" description="Phytase-like domain-containing protein" evidence="1">
    <location>
        <begin position="22"/>
        <end position="435"/>
    </location>
</feature>
<proteinExistence type="predicted"/>
<dbReference type="EMBL" id="JABCKV010000059">
    <property type="protein sequence ID" value="KAG5644763.1"/>
    <property type="molecule type" value="Genomic_DNA"/>
</dbReference>
<feature type="signal peptide" evidence="1">
    <location>
        <begin position="1"/>
        <end position="21"/>
    </location>
</feature>
<evidence type="ECO:0000313" key="3">
    <source>
        <dbReference type="EMBL" id="KAG5644763.1"/>
    </source>
</evidence>
<comment type="caution">
    <text evidence="3">The sequence shown here is derived from an EMBL/GenBank/DDBJ whole genome shotgun (WGS) entry which is preliminary data.</text>
</comment>
<dbReference type="InterPro" id="IPR027372">
    <property type="entry name" value="Phytase-like_dom"/>
</dbReference>
<protein>
    <recommendedName>
        <fullName evidence="2">Phytase-like domain-containing protein</fullName>
    </recommendedName>
</protein>
<dbReference type="Pfam" id="PF13449">
    <property type="entry name" value="Phytase-like"/>
    <property type="match status" value="1"/>
</dbReference>
<gene>
    <name evidence="3" type="ORF">DXG03_007671</name>
</gene>
<dbReference type="PANTHER" id="PTHR37957:SF1">
    <property type="entry name" value="PHYTASE-LIKE DOMAIN-CONTAINING PROTEIN"/>
    <property type="match status" value="1"/>
</dbReference>
<reference evidence="3" key="1">
    <citation type="submission" date="2020-07" db="EMBL/GenBank/DDBJ databases">
        <authorList>
            <person name="Nieuwenhuis M."/>
            <person name="Van De Peppel L.J.J."/>
        </authorList>
    </citation>
    <scope>NUCLEOTIDE SEQUENCE</scope>
    <source>
        <strain evidence="3">AP01</strain>
        <tissue evidence="3">Mycelium</tissue>
    </source>
</reference>